<dbReference type="GO" id="GO:0005737">
    <property type="term" value="C:cytoplasm"/>
    <property type="evidence" value="ECO:0007669"/>
    <property type="project" value="TreeGrafter"/>
</dbReference>
<dbReference type="Gene3D" id="3.40.50.20">
    <property type="match status" value="1"/>
</dbReference>
<dbReference type="InterPro" id="IPR013651">
    <property type="entry name" value="ATP-grasp_RimK-type"/>
</dbReference>
<evidence type="ECO:0000256" key="1">
    <source>
        <dbReference type="PROSITE-ProRule" id="PRU00409"/>
    </source>
</evidence>
<accession>A0A6B3SVG0</accession>
<dbReference type="Pfam" id="PF08443">
    <property type="entry name" value="RimK"/>
    <property type="match status" value="1"/>
</dbReference>
<dbReference type="Proteomes" id="UP000482155">
    <property type="component" value="Unassembled WGS sequence"/>
</dbReference>
<organism evidence="3 4">
    <name type="scientific">Noviherbaspirillum galbum</name>
    <dbReference type="NCBI Taxonomy" id="2709383"/>
    <lineage>
        <taxon>Bacteria</taxon>
        <taxon>Pseudomonadati</taxon>
        <taxon>Pseudomonadota</taxon>
        <taxon>Betaproteobacteria</taxon>
        <taxon>Burkholderiales</taxon>
        <taxon>Oxalobacteraceae</taxon>
        <taxon>Noviherbaspirillum</taxon>
    </lineage>
</organism>
<dbReference type="PANTHER" id="PTHR21621">
    <property type="entry name" value="RIBOSOMAL PROTEIN S6 MODIFICATION PROTEIN"/>
    <property type="match status" value="1"/>
</dbReference>
<evidence type="ECO:0000259" key="2">
    <source>
        <dbReference type="PROSITE" id="PS50975"/>
    </source>
</evidence>
<keyword evidence="4" id="KW-1185">Reference proteome</keyword>
<reference evidence="3 4" key="1">
    <citation type="submission" date="2020-02" db="EMBL/GenBank/DDBJ databases">
        <authorList>
            <person name="Kim M.K."/>
        </authorList>
    </citation>
    <scope>NUCLEOTIDE SEQUENCE [LARGE SCALE GENOMIC DNA]</scope>
    <source>
        <strain evidence="3 4">17J57-3</strain>
    </source>
</reference>
<dbReference type="GO" id="GO:0018169">
    <property type="term" value="F:ribosomal S6-glutamic acid ligase activity"/>
    <property type="evidence" value="ECO:0007669"/>
    <property type="project" value="TreeGrafter"/>
</dbReference>
<sequence>MKTFIVTDHRHEWFEIAGATAVTARRYLAEPENGSAGAVQVLNLCRTGRYQGRGYYVSLLAEARGQRPVADVKTIENLRSEGFLRALAAEFQPLVQETLHHNDSERFQLDIYFGRHPSHEALAEKLFARVRAPLLRVLFVHSEGSWRLDSLRAIGLADIPLQDRALLLEAVQSFICDSPAPRRRGAEAGRPRLAVLWDPDEVHKPSNEEALQRFLKAAPLVGLDAELIGPDALDRLDEFDALFNRSSPGEAIIYEFLRKAESLGMPVVDDPESVLKCGNKVFMQELLNRHGIATPRTLIVHRNNVQEIIPTLGLPCVLKLPDSGFGLDVVKIESEENLRKETERFFSQSELLIAQEWLPSDFDWRVGVYDRRPLFAAKYFMAPGHWKIIKLEGEEQPVEGKTEATTIGEVPGQVISTAVRAANLIGRGLYGADLKQVGDRIYLIEVNINPNIDAGNEDQVLGEGLYREILGVFARRIAETRAGVAQHQAP</sequence>
<evidence type="ECO:0000313" key="3">
    <source>
        <dbReference type="EMBL" id="NEX64624.1"/>
    </source>
</evidence>
<dbReference type="GO" id="GO:0046872">
    <property type="term" value="F:metal ion binding"/>
    <property type="evidence" value="ECO:0007669"/>
    <property type="project" value="InterPro"/>
</dbReference>
<evidence type="ECO:0000313" key="4">
    <source>
        <dbReference type="Proteomes" id="UP000482155"/>
    </source>
</evidence>
<name>A0A6B3SVG0_9BURK</name>
<keyword evidence="1" id="KW-0067">ATP-binding</keyword>
<protein>
    <submittedName>
        <fullName evidence="3">RimK family protein</fullName>
    </submittedName>
</protein>
<dbReference type="AlphaFoldDB" id="A0A6B3SVG0"/>
<comment type="caution">
    <text evidence="3">The sequence shown here is derived from an EMBL/GenBank/DDBJ whole genome shotgun (WGS) entry which is preliminary data.</text>
</comment>
<dbReference type="GO" id="GO:0009432">
    <property type="term" value="P:SOS response"/>
    <property type="evidence" value="ECO:0007669"/>
    <property type="project" value="TreeGrafter"/>
</dbReference>
<dbReference type="Gene3D" id="3.30.1490.20">
    <property type="entry name" value="ATP-grasp fold, A domain"/>
    <property type="match status" value="1"/>
</dbReference>
<dbReference type="SUPFAM" id="SSF56059">
    <property type="entry name" value="Glutathione synthetase ATP-binding domain-like"/>
    <property type="match status" value="1"/>
</dbReference>
<keyword evidence="1" id="KW-0547">Nucleotide-binding</keyword>
<gene>
    <name evidence="3" type="ORF">G3574_26400</name>
</gene>
<proteinExistence type="predicted"/>
<dbReference type="PANTHER" id="PTHR21621:SF0">
    <property type="entry name" value="BETA-CITRYLGLUTAMATE SYNTHASE B-RELATED"/>
    <property type="match status" value="1"/>
</dbReference>
<dbReference type="Pfam" id="PF14401">
    <property type="entry name" value="RLAN"/>
    <property type="match status" value="1"/>
</dbReference>
<dbReference type="EMBL" id="JAAIVB010000084">
    <property type="protein sequence ID" value="NEX64624.1"/>
    <property type="molecule type" value="Genomic_DNA"/>
</dbReference>
<dbReference type="PROSITE" id="PS50975">
    <property type="entry name" value="ATP_GRASP"/>
    <property type="match status" value="1"/>
</dbReference>
<dbReference type="Gene3D" id="3.30.470.20">
    <property type="entry name" value="ATP-grasp fold, B domain"/>
    <property type="match status" value="1"/>
</dbReference>
<dbReference type="InterPro" id="IPR025839">
    <property type="entry name" value="RLAN_dom"/>
</dbReference>
<dbReference type="InterPro" id="IPR013815">
    <property type="entry name" value="ATP_grasp_subdomain_1"/>
</dbReference>
<dbReference type="InterPro" id="IPR011761">
    <property type="entry name" value="ATP-grasp"/>
</dbReference>
<feature type="domain" description="ATP-grasp" evidence="2">
    <location>
        <begin position="284"/>
        <end position="474"/>
    </location>
</feature>
<dbReference type="RefSeq" id="WP_163968561.1">
    <property type="nucleotide sequence ID" value="NZ_JAAIVB010000084.1"/>
</dbReference>
<dbReference type="GO" id="GO:0005524">
    <property type="term" value="F:ATP binding"/>
    <property type="evidence" value="ECO:0007669"/>
    <property type="project" value="UniProtKB-UniRule"/>
</dbReference>